<name>A0ABP1PM86_9HEXA</name>
<dbReference type="Proteomes" id="UP001642540">
    <property type="component" value="Unassembled WGS sequence"/>
</dbReference>
<sequence length="238" mass="26751">MEKWQKDIITDNITELVENTECTVLLLSKLEAAKLLDKANVQEINACRTDFEKSKCLYNKIVTKDNSFNTLVNALDETTQTGASKILKRNSGGGGVGRPTQPPAMETQKPIRLEDLDDNTTLKLYRNGSEITLSDAKSILKETQYKLVTEVFTNPGTNDLLTINEEFGLDPSEIVSLNLKPVTTIEWAGKFVNILSNRHNLVDCLNSLCNLHKRNLRNYQALIIKLFEGVPRVKVRIT</sequence>
<organism evidence="1 2">
    <name type="scientific">Orchesella dallaii</name>
    <dbReference type="NCBI Taxonomy" id="48710"/>
    <lineage>
        <taxon>Eukaryota</taxon>
        <taxon>Metazoa</taxon>
        <taxon>Ecdysozoa</taxon>
        <taxon>Arthropoda</taxon>
        <taxon>Hexapoda</taxon>
        <taxon>Collembola</taxon>
        <taxon>Entomobryomorpha</taxon>
        <taxon>Entomobryoidea</taxon>
        <taxon>Orchesellidae</taxon>
        <taxon>Orchesellinae</taxon>
        <taxon>Orchesella</taxon>
    </lineage>
</organism>
<dbReference type="InterPro" id="IPR011029">
    <property type="entry name" value="DEATH-like_dom_sf"/>
</dbReference>
<comment type="caution">
    <text evidence="1">The sequence shown here is derived from an EMBL/GenBank/DDBJ whole genome shotgun (WGS) entry which is preliminary data.</text>
</comment>
<dbReference type="SUPFAM" id="SSF47986">
    <property type="entry name" value="DEATH domain"/>
    <property type="match status" value="1"/>
</dbReference>
<proteinExistence type="predicted"/>
<reference evidence="1 2" key="1">
    <citation type="submission" date="2024-08" db="EMBL/GenBank/DDBJ databases">
        <authorList>
            <person name="Cucini C."/>
            <person name="Frati F."/>
        </authorList>
    </citation>
    <scope>NUCLEOTIDE SEQUENCE [LARGE SCALE GENOMIC DNA]</scope>
</reference>
<dbReference type="EMBL" id="CAXLJM020000004">
    <property type="protein sequence ID" value="CAL8071138.1"/>
    <property type="molecule type" value="Genomic_DNA"/>
</dbReference>
<gene>
    <name evidence="1" type="ORF">ODALV1_LOCUS1573</name>
</gene>
<dbReference type="Gene3D" id="1.10.533.10">
    <property type="entry name" value="Death Domain, Fas"/>
    <property type="match status" value="1"/>
</dbReference>
<accession>A0ABP1PM86</accession>
<evidence type="ECO:0000313" key="2">
    <source>
        <dbReference type="Proteomes" id="UP001642540"/>
    </source>
</evidence>
<evidence type="ECO:0000313" key="1">
    <source>
        <dbReference type="EMBL" id="CAL8071138.1"/>
    </source>
</evidence>
<protein>
    <submittedName>
        <fullName evidence="1">Uncharacterized protein</fullName>
    </submittedName>
</protein>
<keyword evidence="2" id="KW-1185">Reference proteome</keyword>